<dbReference type="EMBL" id="BARW01019488">
    <property type="protein sequence ID" value="GAI95890.1"/>
    <property type="molecule type" value="Genomic_DNA"/>
</dbReference>
<name>X1U7R2_9ZZZZ</name>
<feature type="non-terminal residue" evidence="2">
    <location>
        <position position="43"/>
    </location>
</feature>
<proteinExistence type="predicted"/>
<accession>X1U7R2</accession>
<reference evidence="2" key="1">
    <citation type="journal article" date="2014" name="Front. Microbiol.">
        <title>High frequency of phylogenetically diverse reductive dehalogenase-homologous genes in deep subseafloor sedimentary metagenomes.</title>
        <authorList>
            <person name="Kawai M."/>
            <person name="Futagami T."/>
            <person name="Toyoda A."/>
            <person name="Takaki Y."/>
            <person name="Nishi S."/>
            <person name="Hori S."/>
            <person name="Arai W."/>
            <person name="Tsubouchi T."/>
            <person name="Morono Y."/>
            <person name="Uchiyama I."/>
            <person name="Ito T."/>
            <person name="Fujiyama A."/>
            <person name="Inagaki F."/>
            <person name="Takami H."/>
        </authorList>
    </citation>
    <scope>NUCLEOTIDE SEQUENCE</scope>
    <source>
        <strain evidence="2">Expedition CK06-06</strain>
    </source>
</reference>
<keyword evidence="1" id="KW-1133">Transmembrane helix</keyword>
<sequence length="43" mass="5087">MPPLSMTYWGMPGYAIFWALTLIAFGLFSYRAYQLIRYMFLGQ</sequence>
<organism evidence="2">
    <name type="scientific">marine sediment metagenome</name>
    <dbReference type="NCBI Taxonomy" id="412755"/>
    <lineage>
        <taxon>unclassified sequences</taxon>
        <taxon>metagenomes</taxon>
        <taxon>ecological metagenomes</taxon>
    </lineage>
</organism>
<evidence type="ECO:0000313" key="2">
    <source>
        <dbReference type="EMBL" id="GAI95890.1"/>
    </source>
</evidence>
<keyword evidence="1" id="KW-0472">Membrane</keyword>
<protein>
    <submittedName>
        <fullName evidence="2">Uncharacterized protein</fullName>
    </submittedName>
</protein>
<evidence type="ECO:0000256" key="1">
    <source>
        <dbReference type="SAM" id="Phobius"/>
    </source>
</evidence>
<keyword evidence="1" id="KW-0812">Transmembrane</keyword>
<dbReference type="AlphaFoldDB" id="X1U7R2"/>
<comment type="caution">
    <text evidence="2">The sequence shown here is derived from an EMBL/GenBank/DDBJ whole genome shotgun (WGS) entry which is preliminary data.</text>
</comment>
<feature type="transmembrane region" description="Helical" evidence="1">
    <location>
        <begin position="12"/>
        <end position="33"/>
    </location>
</feature>
<gene>
    <name evidence="2" type="ORF">S12H4_33117</name>
</gene>